<dbReference type="Proteomes" id="UP000236735">
    <property type="component" value="Unassembled WGS sequence"/>
</dbReference>
<accession>A0A1H5RXS9</accession>
<evidence type="ECO:0000313" key="1">
    <source>
        <dbReference type="EMBL" id="SEF42427.1"/>
    </source>
</evidence>
<proteinExistence type="predicted"/>
<dbReference type="RefSeq" id="WP_103914967.1">
    <property type="nucleotide sequence ID" value="NZ_FNUV01000001.1"/>
</dbReference>
<reference evidence="1 2" key="1">
    <citation type="submission" date="2016-10" db="EMBL/GenBank/DDBJ databases">
        <authorList>
            <person name="de Groot N.N."/>
        </authorList>
    </citation>
    <scope>NUCLEOTIDE SEQUENCE [LARGE SCALE GENOMIC DNA]</scope>
    <source>
        <strain evidence="1 2">AR32</strain>
    </source>
</reference>
<dbReference type="EMBL" id="FNUV01000001">
    <property type="protein sequence ID" value="SEF42427.1"/>
    <property type="molecule type" value="Genomic_DNA"/>
</dbReference>
<organism evidence="1 2">
    <name type="scientific">Xylanibacter ruminicola</name>
    <name type="common">Prevotella ruminicola</name>
    <dbReference type="NCBI Taxonomy" id="839"/>
    <lineage>
        <taxon>Bacteria</taxon>
        <taxon>Pseudomonadati</taxon>
        <taxon>Bacteroidota</taxon>
        <taxon>Bacteroidia</taxon>
        <taxon>Bacteroidales</taxon>
        <taxon>Prevotellaceae</taxon>
        <taxon>Xylanibacter</taxon>
    </lineage>
</organism>
<gene>
    <name evidence="1" type="ORF">SAMN05216354_0364</name>
</gene>
<name>A0A1H5RXS9_XYLRU</name>
<dbReference type="AlphaFoldDB" id="A0A1H5RXS9"/>
<protein>
    <submittedName>
        <fullName evidence="1">Uncharacterized protein</fullName>
    </submittedName>
</protein>
<evidence type="ECO:0000313" key="2">
    <source>
        <dbReference type="Proteomes" id="UP000236735"/>
    </source>
</evidence>
<sequence length="277" mass="32061">MKQRYIELPDTWEELTSDDWREVLKIRQKVVDHGGRYSELDIKTETARVLLKNRGVKLQLNRPNYILLVGQLAKSLGWLWHTEGNTISLIYKDTRNLLPKVREWLGPMDHGADLMFGEFRMAMAILKSYEGNPSDRELNVLAGLLYRPKATEDDQHRQQLRRQPYDWDGFEQKELRGQTMKRWQVWGIYAWLAWFCEYLTTGTFIIEGEEVSFAPLFHTGGSVAENGSGSGSMAQICHTLAESHVFGTAKDVDHTPLLTVMQKLLSDYNSLQRLKKK</sequence>